<keyword evidence="5" id="KW-1185">Reference proteome</keyword>
<keyword evidence="1" id="KW-0472">Membrane</keyword>
<dbReference type="Pfam" id="PF02470">
    <property type="entry name" value="MlaD"/>
    <property type="match status" value="1"/>
</dbReference>
<dbReference type="PANTHER" id="PTHR33371">
    <property type="entry name" value="INTERMEMBRANE PHOSPHOLIPID TRANSPORT SYSTEM BINDING PROTEIN MLAD-RELATED"/>
    <property type="match status" value="1"/>
</dbReference>
<sequence length="396" mass="40467">MGSRDLLRTVATGTILVLVAATVVWYVFLRDNTTRITSYFDSAVGVYAGSDVRVLGVKVGTVDSVEAQGDVVKVVLIVDNSVPVPADAQAAEVSPSVVADRYVQLLPAYSGGDRMASGGEIPRERTATPVELDQLYSSLNDISKALGPDGANANGALSQLLDTTAANLDGNGAALGGTLTELSKAVDTLASSRGDLFGTVTNLQKFVSVLAANDTQVRQLNTQLQTFSGYLAGERSNLGQALQQLSVALGDVAGFVQANRESLSSNVAGLSSITGTLVNQRAALAETLDDAPLAAGNLLNSYNSTSGTLDTRVNVTQLSDPGQLVCSLVNPKNLAPSDPALAALGAAAQPLLNACKGLLSQPGGVLDILPLQQIIQGIGAGVVPTLPIGSLTGAAK</sequence>
<evidence type="ECO:0000313" key="5">
    <source>
        <dbReference type="Proteomes" id="UP001164965"/>
    </source>
</evidence>
<dbReference type="InterPro" id="IPR003399">
    <property type="entry name" value="Mce/MlaD"/>
</dbReference>
<dbReference type="InterPro" id="IPR052336">
    <property type="entry name" value="MlaD_Phospholipid_Transporter"/>
</dbReference>
<dbReference type="Pfam" id="PF11887">
    <property type="entry name" value="Mce4_CUP1"/>
    <property type="match status" value="1"/>
</dbReference>
<keyword evidence="1" id="KW-1133">Transmembrane helix</keyword>
<reference evidence="4" key="1">
    <citation type="submission" date="2022-10" db="EMBL/GenBank/DDBJ databases">
        <title>Rhodococcus sp.75.</title>
        <authorList>
            <person name="Sun M."/>
        </authorList>
    </citation>
    <scope>NUCLEOTIDE SEQUENCE</scope>
    <source>
        <strain evidence="4">75</strain>
    </source>
</reference>
<protein>
    <submittedName>
        <fullName evidence="4">MCE family protein</fullName>
    </submittedName>
</protein>
<evidence type="ECO:0000313" key="4">
    <source>
        <dbReference type="EMBL" id="UZJ25311.1"/>
    </source>
</evidence>
<dbReference type="PANTHER" id="PTHR33371:SF4">
    <property type="entry name" value="INTERMEMBRANE PHOSPHOLIPID TRANSPORT SYSTEM BINDING PROTEIN MLAD"/>
    <property type="match status" value="1"/>
</dbReference>
<dbReference type="Proteomes" id="UP001164965">
    <property type="component" value="Chromosome"/>
</dbReference>
<dbReference type="RefSeq" id="WP_265383417.1">
    <property type="nucleotide sequence ID" value="NZ_CP110615.1"/>
</dbReference>
<dbReference type="InterPro" id="IPR005693">
    <property type="entry name" value="Mce"/>
</dbReference>
<feature type="domain" description="Mammalian cell entry C-terminal" evidence="3">
    <location>
        <begin position="113"/>
        <end position="292"/>
    </location>
</feature>
<feature type="domain" description="Mce/MlaD" evidence="2">
    <location>
        <begin position="33"/>
        <end position="107"/>
    </location>
</feature>
<evidence type="ECO:0000256" key="1">
    <source>
        <dbReference type="SAM" id="Phobius"/>
    </source>
</evidence>
<evidence type="ECO:0000259" key="2">
    <source>
        <dbReference type="Pfam" id="PF02470"/>
    </source>
</evidence>
<organism evidence="4 5">
    <name type="scientific">Rhodococcus antarcticus</name>
    <dbReference type="NCBI Taxonomy" id="2987751"/>
    <lineage>
        <taxon>Bacteria</taxon>
        <taxon>Bacillati</taxon>
        <taxon>Actinomycetota</taxon>
        <taxon>Actinomycetes</taxon>
        <taxon>Mycobacteriales</taxon>
        <taxon>Nocardiaceae</taxon>
        <taxon>Rhodococcus</taxon>
    </lineage>
</organism>
<dbReference type="EMBL" id="CP110615">
    <property type="protein sequence ID" value="UZJ25311.1"/>
    <property type="molecule type" value="Genomic_DNA"/>
</dbReference>
<gene>
    <name evidence="4" type="ORF">RHODO2019_02195</name>
</gene>
<name>A0ABY6P1U3_9NOCA</name>
<proteinExistence type="predicted"/>
<accession>A0ABY6P1U3</accession>
<feature type="transmembrane region" description="Helical" evidence="1">
    <location>
        <begin position="6"/>
        <end position="29"/>
    </location>
</feature>
<dbReference type="InterPro" id="IPR024516">
    <property type="entry name" value="Mce_C"/>
</dbReference>
<evidence type="ECO:0000259" key="3">
    <source>
        <dbReference type="Pfam" id="PF11887"/>
    </source>
</evidence>
<keyword evidence="1" id="KW-0812">Transmembrane</keyword>
<dbReference type="NCBIfam" id="TIGR00996">
    <property type="entry name" value="Mtu_fam_mce"/>
    <property type="match status" value="1"/>
</dbReference>